<feature type="compositionally biased region" description="Polar residues" evidence="2">
    <location>
        <begin position="215"/>
        <end position="228"/>
    </location>
</feature>
<dbReference type="PROSITE" id="PS00107">
    <property type="entry name" value="PROTEIN_KINASE_ATP"/>
    <property type="match status" value="1"/>
</dbReference>
<dbReference type="GO" id="GO:0005524">
    <property type="term" value="F:ATP binding"/>
    <property type="evidence" value="ECO:0007669"/>
    <property type="project" value="UniProtKB-UniRule"/>
</dbReference>
<dbReference type="Pfam" id="PF07714">
    <property type="entry name" value="PK_Tyr_Ser-Thr"/>
    <property type="match status" value="1"/>
</dbReference>
<dbReference type="SUPFAM" id="SSF56112">
    <property type="entry name" value="Protein kinase-like (PK-like)"/>
    <property type="match status" value="1"/>
</dbReference>
<dbReference type="PROSITE" id="PS51752">
    <property type="entry name" value="JACALIN_LECTIN"/>
    <property type="match status" value="1"/>
</dbReference>
<accession>A0A8T0IMR6</accession>
<evidence type="ECO:0000256" key="2">
    <source>
        <dbReference type="SAM" id="MobiDB-lite"/>
    </source>
</evidence>
<feature type="domain" description="Jacalin-type lectin" evidence="4">
    <location>
        <begin position="585"/>
        <end position="740"/>
    </location>
</feature>
<keyword evidence="1" id="KW-0547">Nucleotide-binding</keyword>
<dbReference type="Gene3D" id="2.100.10.30">
    <property type="entry name" value="Jacalin-like lectin domain"/>
    <property type="match status" value="1"/>
</dbReference>
<proteinExistence type="predicted"/>
<protein>
    <submittedName>
        <fullName evidence="5">Uncharacterized protein</fullName>
    </submittedName>
</protein>
<dbReference type="GO" id="GO:0004674">
    <property type="term" value="F:protein serine/threonine kinase activity"/>
    <property type="evidence" value="ECO:0007669"/>
    <property type="project" value="TreeGrafter"/>
</dbReference>
<dbReference type="PANTHER" id="PTHR44329:SF260">
    <property type="entry name" value="PROTEIN KINASE DOMAIN-CONTAINING PROTEIN"/>
    <property type="match status" value="1"/>
</dbReference>
<evidence type="ECO:0000313" key="6">
    <source>
        <dbReference type="Proteomes" id="UP000822688"/>
    </source>
</evidence>
<dbReference type="SUPFAM" id="SSF51101">
    <property type="entry name" value="Mannose-binding lectins"/>
    <property type="match status" value="1"/>
</dbReference>
<sequence>MAQLCIGWLFSSSESVKDDSQRSAEELVRLCKGTIAKSVQRLSEHCLMNKDQCVVLVKKLSETQDTLAFLLRSSVSDERKSPALQELHKILLKAEMHIHSSCIPGSQWLRAAIEQRDMKESFSKVIYEAQWHTIVLQSIMMDNPMESHSAFNVTLCNGLLYPMDEFSLRIAMKEDEKVLKDRLSSVKLDGSIHQGLAHQLLKQMTAVEDIQVPSSTSENTYQHTQAKKQTAVVGKDASRDENSVTSPLKLFFLNPQDLKNYLGGVLLGRGAFAEVRKLNLLGGKFAIKSFNLLHANESFIDEIAALQRLGHHPNIVSLFGYSRNNEEFFLIMEEMDMDLSKYLKLRRVNDDKLSDIETVALMLQIADGVRFIHSKGLVHGNLKSRKVLVTLTDPSGRSSSRISSAKNSDFGLTKIKEASLLHSNQTPNTGNAEWTAPEVITTDQGDIERAKFNSRFKADVYNFAIICSELLSEEDHYGELQSSETKKKVKASDISKLRPNLSENCPLRLASLIQSCWAEDSTARPEFSEICQELRYIKGLLLRGDQQMLQTKFVPNTIEQQVPRENGTSDKEGKQSSHVASPKDIIRQGPWGREEPHKKTGLFDHAADSIKWIRLKYQQSPPGVGFLEVGYVEPDGQEHTEAYCKNIIGTTWRTIKFEPEEYIRQVSGSVGPHEVTVSDSRGKVDLFCVVSLTIHTNQRSYGPFGDESVGNRFRSGTGTVTGFFGASGVLLDKLGVWLIPDGEDAGDQSFLIEQ</sequence>
<dbReference type="EMBL" id="CM026423">
    <property type="protein sequence ID" value="KAG0585050.1"/>
    <property type="molecule type" value="Genomic_DNA"/>
</dbReference>
<comment type="caution">
    <text evidence="5">The sequence shown here is derived from an EMBL/GenBank/DDBJ whole genome shotgun (WGS) entry which is preliminary data.</text>
</comment>
<dbReference type="Pfam" id="PF01419">
    <property type="entry name" value="Jacalin"/>
    <property type="match status" value="1"/>
</dbReference>
<dbReference type="Gene3D" id="1.10.510.10">
    <property type="entry name" value="Transferase(Phosphotransferase) domain 1"/>
    <property type="match status" value="1"/>
</dbReference>
<dbReference type="InterPro" id="IPR000719">
    <property type="entry name" value="Prot_kinase_dom"/>
</dbReference>
<feature type="region of interest" description="Disordered" evidence="2">
    <location>
        <begin position="556"/>
        <end position="600"/>
    </location>
</feature>
<dbReference type="InterPro" id="IPR017441">
    <property type="entry name" value="Protein_kinase_ATP_BS"/>
</dbReference>
<evidence type="ECO:0000256" key="1">
    <source>
        <dbReference type="PROSITE-ProRule" id="PRU10141"/>
    </source>
</evidence>
<dbReference type="InterPro" id="IPR036404">
    <property type="entry name" value="Jacalin-like_lectin_dom_sf"/>
</dbReference>
<dbReference type="PANTHER" id="PTHR44329">
    <property type="entry name" value="SERINE/THREONINE-PROTEIN KINASE TNNI3K-RELATED"/>
    <property type="match status" value="1"/>
</dbReference>
<dbReference type="InterPro" id="IPR001245">
    <property type="entry name" value="Ser-Thr/Tyr_kinase_cat_dom"/>
</dbReference>
<keyword evidence="6" id="KW-1185">Reference proteome</keyword>
<dbReference type="Proteomes" id="UP000822688">
    <property type="component" value="Chromosome 3"/>
</dbReference>
<reference evidence="5" key="1">
    <citation type="submission" date="2020-06" db="EMBL/GenBank/DDBJ databases">
        <title>WGS assembly of Ceratodon purpureus strain R40.</title>
        <authorList>
            <person name="Carey S.B."/>
            <person name="Jenkins J."/>
            <person name="Shu S."/>
            <person name="Lovell J.T."/>
            <person name="Sreedasyam A."/>
            <person name="Maumus F."/>
            <person name="Tiley G.P."/>
            <person name="Fernandez-Pozo N."/>
            <person name="Barry K."/>
            <person name="Chen C."/>
            <person name="Wang M."/>
            <person name="Lipzen A."/>
            <person name="Daum C."/>
            <person name="Saski C.A."/>
            <person name="Payton A.C."/>
            <person name="Mcbreen J.C."/>
            <person name="Conrad R.E."/>
            <person name="Kollar L.M."/>
            <person name="Olsson S."/>
            <person name="Huttunen S."/>
            <person name="Landis J.B."/>
            <person name="Wickett N.J."/>
            <person name="Johnson M.G."/>
            <person name="Rensing S.A."/>
            <person name="Grimwood J."/>
            <person name="Schmutz J."/>
            <person name="Mcdaniel S.F."/>
        </authorList>
    </citation>
    <scope>NUCLEOTIDE SEQUENCE</scope>
    <source>
        <strain evidence="5">R40</strain>
    </source>
</reference>
<keyword evidence="1" id="KW-0067">ATP-binding</keyword>
<feature type="binding site" evidence="1">
    <location>
        <position position="288"/>
    </location>
    <ligand>
        <name>ATP</name>
        <dbReference type="ChEBI" id="CHEBI:30616"/>
    </ligand>
</feature>
<dbReference type="InterPro" id="IPR001229">
    <property type="entry name" value="Jacalin-like_lectin_dom"/>
</dbReference>
<organism evidence="5 6">
    <name type="scientific">Ceratodon purpureus</name>
    <name type="common">Fire moss</name>
    <name type="synonym">Dicranum purpureum</name>
    <dbReference type="NCBI Taxonomy" id="3225"/>
    <lineage>
        <taxon>Eukaryota</taxon>
        <taxon>Viridiplantae</taxon>
        <taxon>Streptophyta</taxon>
        <taxon>Embryophyta</taxon>
        <taxon>Bryophyta</taxon>
        <taxon>Bryophytina</taxon>
        <taxon>Bryopsida</taxon>
        <taxon>Dicranidae</taxon>
        <taxon>Pseudoditrichales</taxon>
        <taxon>Ditrichaceae</taxon>
        <taxon>Ceratodon</taxon>
    </lineage>
</organism>
<dbReference type="InterPro" id="IPR051681">
    <property type="entry name" value="Ser/Thr_Kinases-Pseudokinases"/>
</dbReference>
<evidence type="ECO:0000259" key="4">
    <source>
        <dbReference type="PROSITE" id="PS51752"/>
    </source>
</evidence>
<gene>
    <name evidence="5" type="ORF">KC19_3G253700</name>
</gene>
<evidence type="ECO:0000259" key="3">
    <source>
        <dbReference type="PROSITE" id="PS50011"/>
    </source>
</evidence>
<dbReference type="PROSITE" id="PS50011">
    <property type="entry name" value="PROTEIN_KINASE_DOM"/>
    <property type="match status" value="1"/>
</dbReference>
<dbReference type="SMART" id="SM00915">
    <property type="entry name" value="Jacalin"/>
    <property type="match status" value="1"/>
</dbReference>
<dbReference type="InterPro" id="IPR011009">
    <property type="entry name" value="Kinase-like_dom_sf"/>
</dbReference>
<dbReference type="AlphaFoldDB" id="A0A8T0IMR6"/>
<evidence type="ECO:0000313" key="5">
    <source>
        <dbReference type="EMBL" id="KAG0585050.1"/>
    </source>
</evidence>
<feature type="region of interest" description="Disordered" evidence="2">
    <location>
        <begin position="215"/>
        <end position="238"/>
    </location>
</feature>
<feature type="domain" description="Protein kinase" evidence="3">
    <location>
        <begin position="261"/>
        <end position="537"/>
    </location>
</feature>
<name>A0A8T0IMR6_CERPU</name>